<keyword evidence="2" id="KW-1185">Reference proteome</keyword>
<gene>
    <name evidence="1" type="ORF">FA15DRAFT_655313</name>
</gene>
<accession>A0A5C3KXE1</accession>
<proteinExistence type="predicted"/>
<dbReference type="AlphaFoldDB" id="A0A5C3KXE1"/>
<reference evidence="1 2" key="1">
    <citation type="journal article" date="2019" name="Nat. Ecol. Evol.">
        <title>Megaphylogeny resolves global patterns of mushroom evolution.</title>
        <authorList>
            <person name="Varga T."/>
            <person name="Krizsan K."/>
            <person name="Foldi C."/>
            <person name="Dima B."/>
            <person name="Sanchez-Garcia M."/>
            <person name="Sanchez-Ramirez S."/>
            <person name="Szollosi G.J."/>
            <person name="Szarkandi J.G."/>
            <person name="Papp V."/>
            <person name="Albert L."/>
            <person name="Andreopoulos W."/>
            <person name="Angelini C."/>
            <person name="Antonin V."/>
            <person name="Barry K.W."/>
            <person name="Bougher N.L."/>
            <person name="Buchanan P."/>
            <person name="Buyck B."/>
            <person name="Bense V."/>
            <person name="Catcheside P."/>
            <person name="Chovatia M."/>
            <person name="Cooper J."/>
            <person name="Damon W."/>
            <person name="Desjardin D."/>
            <person name="Finy P."/>
            <person name="Geml J."/>
            <person name="Haridas S."/>
            <person name="Hughes K."/>
            <person name="Justo A."/>
            <person name="Karasinski D."/>
            <person name="Kautmanova I."/>
            <person name="Kiss B."/>
            <person name="Kocsube S."/>
            <person name="Kotiranta H."/>
            <person name="LaButti K.M."/>
            <person name="Lechner B.E."/>
            <person name="Liimatainen K."/>
            <person name="Lipzen A."/>
            <person name="Lukacs Z."/>
            <person name="Mihaltcheva S."/>
            <person name="Morgado L.N."/>
            <person name="Niskanen T."/>
            <person name="Noordeloos M.E."/>
            <person name="Ohm R.A."/>
            <person name="Ortiz-Santana B."/>
            <person name="Ovrebo C."/>
            <person name="Racz N."/>
            <person name="Riley R."/>
            <person name="Savchenko A."/>
            <person name="Shiryaev A."/>
            <person name="Soop K."/>
            <person name="Spirin V."/>
            <person name="Szebenyi C."/>
            <person name="Tomsovsky M."/>
            <person name="Tulloss R.E."/>
            <person name="Uehling J."/>
            <person name="Grigoriev I.V."/>
            <person name="Vagvolgyi C."/>
            <person name="Papp T."/>
            <person name="Martin F.M."/>
            <person name="Miettinen O."/>
            <person name="Hibbett D.S."/>
            <person name="Nagy L.G."/>
        </authorList>
    </citation>
    <scope>NUCLEOTIDE SEQUENCE [LARGE SCALE GENOMIC DNA]</scope>
    <source>
        <strain evidence="1 2">CBS 121175</strain>
    </source>
</reference>
<evidence type="ECO:0000313" key="2">
    <source>
        <dbReference type="Proteomes" id="UP000307440"/>
    </source>
</evidence>
<sequence>MCMPNDRTGGGGSYDTPRGIGAEKRGWGVAWCGWPGDSELGNLSLKSSRWLRMEVWWLNSNSNSEAKASEIMVKFRTSAVLATKKPISGASERSFLKRESRRNHVLEVGGTAWLWSSFHQISKPILGPDCTNWKTLDVYNSLPTISEHKMIEVRGKLASGPQTAAHTARKIGDMNSESEDKVRLLEFPATIDIHRYHGLPGKMLNYLRPELQTLASKNRDAEHPLPRFGAEHEHIVNAPGRVTWLFHDTVCCTRWMGPVIRISTQLEQLKEVSFDLLRLCDSSQNRPKMEICTGNFPKRRRATYQVAYPSDKFGKRPPGFLYDTVLESLDVTNPSCTTEDATALNTNDVEGVYAYSERPLINKARECPWLSGKIASLMLEGTWETARRRTDVTFDVTASEGRDRLEVSTK</sequence>
<protein>
    <submittedName>
        <fullName evidence="1">Uncharacterized protein</fullName>
    </submittedName>
</protein>
<name>A0A5C3KXE1_COPMA</name>
<dbReference type="Proteomes" id="UP000307440">
    <property type="component" value="Unassembled WGS sequence"/>
</dbReference>
<evidence type="ECO:0000313" key="1">
    <source>
        <dbReference type="EMBL" id="TFK25216.1"/>
    </source>
</evidence>
<dbReference type="EMBL" id="ML210189">
    <property type="protein sequence ID" value="TFK25216.1"/>
    <property type="molecule type" value="Genomic_DNA"/>
</dbReference>
<organism evidence="1 2">
    <name type="scientific">Coprinopsis marcescibilis</name>
    <name type="common">Agaric fungus</name>
    <name type="synonym">Psathyrella marcescibilis</name>
    <dbReference type="NCBI Taxonomy" id="230819"/>
    <lineage>
        <taxon>Eukaryota</taxon>
        <taxon>Fungi</taxon>
        <taxon>Dikarya</taxon>
        <taxon>Basidiomycota</taxon>
        <taxon>Agaricomycotina</taxon>
        <taxon>Agaricomycetes</taxon>
        <taxon>Agaricomycetidae</taxon>
        <taxon>Agaricales</taxon>
        <taxon>Agaricineae</taxon>
        <taxon>Psathyrellaceae</taxon>
        <taxon>Coprinopsis</taxon>
    </lineage>
</organism>